<reference evidence="1" key="1">
    <citation type="journal article" date="2020" name="Nature">
        <title>Giant virus diversity and host interactions through global metagenomics.</title>
        <authorList>
            <person name="Schulz F."/>
            <person name="Roux S."/>
            <person name="Paez-Espino D."/>
            <person name="Jungbluth S."/>
            <person name="Walsh D.A."/>
            <person name="Denef V.J."/>
            <person name="McMahon K.D."/>
            <person name="Konstantinidis K.T."/>
            <person name="Eloe-Fadrosh E.A."/>
            <person name="Kyrpides N.C."/>
            <person name="Woyke T."/>
        </authorList>
    </citation>
    <scope>NUCLEOTIDE SEQUENCE</scope>
    <source>
        <strain evidence="1">GVMAG-M-3300027833-19</strain>
    </source>
</reference>
<name>A0A6C0LL85_9ZZZZ</name>
<protein>
    <submittedName>
        <fullName evidence="1">Uncharacterized protein</fullName>
    </submittedName>
</protein>
<organism evidence="1">
    <name type="scientific">viral metagenome</name>
    <dbReference type="NCBI Taxonomy" id="1070528"/>
    <lineage>
        <taxon>unclassified sequences</taxon>
        <taxon>metagenomes</taxon>
        <taxon>organismal metagenomes</taxon>
    </lineage>
</organism>
<dbReference type="EMBL" id="MN740509">
    <property type="protein sequence ID" value="QHU30461.1"/>
    <property type="molecule type" value="Genomic_DNA"/>
</dbReference>
<accession>A0A6C0LL85</accession>
<proteinExistence type="predicted"/>
<dbReference type="AlphaFoldDB" id="A0A6C0LL85"/>
<sequence>MDQYQIHRMEQQFIQTLENKSIQYEYLVIDYIQQIKYKIRKKHMLNLLKQDEENKPKRRRKKD</sequence>
<evidence type="ECO:0000313" key="1">
    <source>
        <dbReference type="EMBL" id="QHU30461.1"/>
    </source>
</evidence>